<dbReference type="GO" id="GO:0043770">
    <property type="term" value="F:demethylmenaquinone methyltransferase activity"/>
    <property type="evidence" value="ECO:0007669"/>
    <property type="project" value="UniProtKB-EC"/>
</dbReference>
<dbReference type="InterPro" id="IPR023576">
    <property type="entry name" value="UbiE/COQ5_MeTrFase_CS"/>
</dbReference>
<name>A0ABV6QWR0_9ACTN</name>
<feature type="binding site" evidence="4">
    <location>
        <position position="120"/>
    </location>
    <ligand>
        <name>S-adenosyl-L-methionine</name>
        <dbReference type="ChEBI" id="CHEBI:59789"/>
    </ligand>
</feature>
<dbReference type="PANTHER" id="PTHR43591">
    <property type="entry name" value="METHYLTRANSFERASE"/>
    <property type="match status" value="1"/>
</dbReference>
<dbReference type="SUPFAM" id="SSF53335">
    <property type="entry name" value="S-adenosyl-L-methionine-dependent methyltransferases"/>
    <property type="match status" value="1"/>
</dbReference>
<keyword evidence="2 4" id="KW-0808">Transferase</keyword>
<evidence type="ECO:0000313" key="5">
    <source>
        <dbReference type="EMBL" id="MFC0628593.1"/>
    </source>
</evidence>
<accession>A0ABV6QWR0</accession>
<dbReference type="InterPro" id="IPR029063">
    <property type="entry name" value="SAM-dependent_MTases_sf"/>
</dbReference>
<dbReference type="GO" id="GO:0032259">
    <property type="term" value="P:methylation"/>
    <property type="evidence" value="ECO:0007669"/>
    <property type="project" value="UniProtKB-KW"/>
</dbReference>
<evidence type="ECO:0000256" key="3">
    <source>
        <dbReference type="ARBA" id="ARBA00022691"/>
    </source>
</evidence>
<keyword evidence="6" id="KW-1185">Reference proteome</keyword>
<gene>
    <name evidence="4" type="primary">menG</name>
    <name evidence="5" type="ORF">ACFFGN_31275</name>
</gene>
<keyword evidence="4" id="KW-0474">Menaquinone biosynthesis</keyword>
<comment type="function">
    <text evidence="4">Methyltransferase required for the conversion of demethylmenaquinol (DMKH2) to menaquinol (MKH2).</text>
</comment>
<evidence type="ECO:0000256" key="4">
    <source>
        <dbReference type="HAMAP-Rule" id="MF_01813"/>
    </source>
</evidence>
<dbReference type="Pfam" id="PF01209">
    <property type="entry name" value="Ubie_methyltran"/>
    <property type="match status" value="1"/>
</dbReference>
<dbReference type="HAMAP" id="MF_01813">
    <property type="entry name" value="MenG_UbiE_methyltr"/>
    <property type="match status" value="1"/>
</dbReference>
<dbReference type="PROSITE" id="PS01184">
    <property type="entry name" value="UBIE_2"/>
    <property type="match status" value="1"/>
</dbReference>
<comment type="pathway">
    <text evidence="4">Quinol/quinone metabolism; menaquinone biosynthesis; menaquinol from 1,4-dihydroxy-2-naphthoate: step 2/2.</text>
</comment>
<dbReference type="EC" id="2.1.1.163" evidence="4"/>
<dbReference type="CDD" id="cd02440">
    <property type="entry name" value="AdoMet_MTases"/>
    <property type="match status" value="1"/>
</dbReference>
<dbReference type="Proteomes" id="UP001589890">
    <property type="component" value="Unassembled WGS sequence"/>
</dbReference>
<evidence type="ECO:0000256" key="1">
    <source>
        <dbReference type="ARBA" id="ARBA00022603"/>
    </source>
</evidence>
<reference evidence="5 6" key="1">
    <citation type="submission" date="2024-09" db="EMBL/GenBank/DDBJ databases">
        <authorList>
            <person name="Sun Q."/>
            <person name="Mori K."/>
        </authorList>
    </citation>
    <scope>NUCLEOTIDE SEQUENCE [LARGE SCALE GENOMIC DNA]</scope>
    <source>
        <strain evidence="5 6">CGMCC 1.15906</strain>
    </source>
</reference>
<dbReference type="PROSITE" id="PS51608">
    <property type="entry name" value="SAM_MT_UBIE"/>
    <property type="match status" value="1"/>
</dbReference>
<feature type="binding site" evidence="4">
    <location>
        <position position="81"/>
    </location>
    <ligand>
        <name>S-adenosyl-L-methionine</name>
        <dbReference type="ChEBI" id="CHEBI:59789"/>
    </ligand>
</feature>
<sequence length="232" mass="25485">MSRADLSKQPEAVAAMFDDLAEGYDRTNAVATLGLEKFHWRPQTLAAIDPRKGDRILDLAAGTGTSSVKLREAGAEVVSCDFSIGMLRVGRRMFPELDFVAGDALHLPFADASFDCVTISWALRNVNDVKVALTEMLRVTKPGGRLVVLENSHPTWKPFRVGYLEYMMRAVPTLAKAVATNPEAYIYLAESVRAWPDQATLARTIEGTGWGDVQWRNLTGGVVAIHRARKPA</sequence>
<dbReference type="InterPro" id="IPR004033">
    <property type="entry name" value="UbiE/COQ5_MeTrFase"/>
</dbReference>
<comment type="catalytic activity">
    <reaction evidence="4">
        <text>a 2-demethylmenaquinol + S-adenosyl-L-methionine = a menaquinol + S-adenosyl-L-homocysteine + H(+)</text>
        <dbReference type="Rhea" id="RHEA:42640"/>
        <dbReference type="Rhea" id="RHEA-COMP:9539"/>
        <dbReference type="Rhea" id="RHEA-COMP:9563"/>
        <dbReference type="ChEBI" id="CHEBI:15378"/>
        <dbReference type="ChEBI" id="CHEBI:18151"/>
        <dbReference type="ChEBI" id="CHEBI:55437"/>
        <dbReference type="ChEBI" id="CHEBI:57856"/>
        <dbReference type="ChEBI" id="CHEBI:59789"/>
        <dbReference type="EC" id="2.1.1.163"/>
    </reaction>
</comment>
<evidence type="ECO:0000256" key="2">
    <source>
        <dbReference type="ARBA" id="ARBA00022679"/>
    </source>
</evidence>
<evidence type="ECO:0000313" key="6">
    <source>
        <dbReference type="Proteomes" id="UP001589890"/>
    </source>
</evidence>
<proteinExistence type="inferred from homology"/>
<dbReference type="Gene3D" id="3.40.50.150">
    <property type="entry name" value="Vaccinia Virus protein VP39"/>
    <property type="match status" value="1"/>
</dbReference>
<dbReference type="NCBIfam" id="NF001241">
    <property type="entry name" value="PRK00216.1-2"/>
    <property type="match status" value="1"/>
</dbReference>
<keyword evidence="3 4" id="KW-0949">S-adenosyl-L-methionine</keyword>
<comment type="similarity">
    <text evidence="4">Belongs to the class I-like SAM-binding methyltransferase superfamily. MenG/UbiE family.</text>
</comment>
<feature type="binding site" evidence="4">
    <location>
        <begin position="103"/>
        <end position="104"/>
    </location>
    <ligand>
        <name>S-adenosyl-L-methionine</name>
        <dbReference type="ChEBI" id="CHEBI:59789"/>
    </ligand>
</feature>
<organism evidence="5 6">
    <name type="scientific">Kribbella deserti</name>
    <dbReference type="NCBI Taxonomy" id="1926257"/>
    <lineage>
        <taxon>Bacteria</taxon>
        <taxon>Bacillati</taxon>
        <taxon>Actinomycetota</taxon>
        <taxon>Actinomycetes</taxon>
        <taxon>Propionibacteriales</taxon>
        <taxon>Kribbellaceae</taxon>
        <taxon>Kribbella</taxon>
    </lineage>
</organism>
<feature type="binding site" evidence="4">
    <location>
        <position position="63"/>
    </location>
    <ligand>
        <name>S-adenosyl-L-methionine</name>
        <dbReference type="ChEBI" id="CHEBI:59789"/>
    </ligand>
</feature>
<keyword evidence="1 4" id="KW-0489">Methyltransferase</keyword>
<protein>
    <recommendedName>
        <fullName evidence="4">Demethylmenaquinone methyltransferase</fullName>
        <ecNumber evidence="4">2.1.1.163</ecNumber>
    </recommendedName>
</protein>
<dbReference type="NCBIfam" id="TIGR01934">
    <property type="entry name" value="MenG_MenH_UbiE"/>
    <property type="match status" value="1"/>
</dbReference>
<comment type="caution">
    <text evidence="5">The sequence shown here is derived from an EMBL/GenBank/DDBJ whole genome shotgun (WGS) entry which is preliminary data.</text>
</comment>
<dbReference type="EMBL" id="JBHLTC010000040">
    <property type="protein sequence ID" value="MFC0628593.1"/>
    <property type="molecule type" value="Genomic_DNA"/>
</dbReference>
<dbReference type="RefSeq" id="WP_380055176.1">
    <property type="nucleotide sequence ID" value="NZ_JBHLTC010000040.1"/>
</dbReference>
<dbReference type="PANTHER" id="PTHR43591:SF24">
    <property type="entry name" value="2-METHOXY-6-POLYPRENYL-1,4-BENZOQUINOL METHYLASE, MITOCHONDRIAL"/>
    <property type="match status" value="1"/>
</dbReference>